<dbReference type="Gene3D" id="3.40.50.2300">
    <property type="match status" value="1"/>
</dbReference>
<dbReference type="GO" id="GO:0000160">
    <property type="term" value="P:phosphorelay signal transduction system"/>
    <property type="evidence" value="ECO:0007669"/>
    <property type="project" value="InterPro"/>
</dbReference>
<dbReference type="OrthoDB" id="1524091at2"/>
<dbReference type="PANTHER" id="PTHR44520">
    <property type="entry name" value="RESPONSE REGULATOR RCP1-RELATED"/>
    <property type="match status" value="1"/>
</dbReference>
<evidence type="ECO:0000259" key="2">
    <source>
        <dbReference type="PROSITE" id="PS50110"/>
    </source>
</evidence>
<proteinExistence type="predicted"/>
<feature type="modified residue" description="4-aspartylphosphate" evidence="1">
    <location>
        <position position="63"/>
    </location>
</feature>
<dbReference type="STRING" id="388280.SAMN04488057_11340"/>
<dbReference type="EMBL" id="FRCY01000013">
    <property type="protein sequence ID" value="SHN24237.1"/>
    <property type="molecule type" value="Genomic_DNA"/>
</dbReference>
<dbReference type="InterPro" id="IPR011006">
    <property type="entry name" value="CheY-like_superfamily"/>
</dbReference>
<dbReference type="Pfam" id="PF00072">
    <property type="entry name" value="Response_reg"/>
    <property type="match status" value="1"/>
</dbReference>
<evidence type="ECO:0000313" key="3">
    <source>
        <dbReference type="EMBL" id="SHN24237.1"/>
    </source>
</evidence>
<name>A0A1M7Q2J5_9BACT</name>
<dbReference type="Proteomes" id="UP000184513">
    <property type="component" value="Unassembled WGS sequence"/>
</dbReference>
<feature type="domain" description="Response regulatory" evidence="2">
    <location>
        <begin position="12"/>
        <end position="129"/>
    </location>
</feature>
<keyword evidence="4" id="KW-1185">Reference proteome</keyword>
<dbReference type="PROSITE" id="PS50110">
    <property type="entry name" value="RESPONSE_REGULATORY"/>
    <property type="match status" value="1"/>
</dbReference>
<reference evidence="3 4" key="1">
    <citation type="submission" date="2016-11" db="EMBL/GenBank/DDBJ databases">
        <authorList>
            <person name="Jaros S."/>
            <person name="Januszkiewicz K."/>
            <person name="Wedrychowicz H."/>
        </authorList>
    </citation>
    <scope>NUCLEOTIDE SEQUENCE [LARGE SCALE GENOMIC DNA]</scope>
    <source>
        <strain evidence="3 4">CGMCC 1.6102</strain>
    </source>
</reference>
<dbReference type="PANTHER" id="PTHR44520:SF2">
    <property type="entry name" value="RESPONSE REGULATOR RCP1"/>
    <property type="match status" value="1"/>
</dbReference>
<dbReference type="AlphaFoldDB" id="A0A1M7Q2J5"/>
<keyword evidence="1" id="KW-0597">Phosphoprotein</keyword>
<sequence length="142" mass="16734">MWQLKDNYKHMKVFLIDDQKITNVLNRKYLSMIREDLEIFDFDDPELAMAALETERPELIFLDLNMPIVSGWDILTFMRKRKIEIPVIILTSSNSLQDREKANLFHNVFSFQLKPLTKNGFNDLLQGYYLLDDSSTARKKTG</sequence>
<dbReference type="InterPro" id="IPR052893">
    <property type="entry name" value="TCS_response_regulator"/>
</dbReference>
<accession>A0A1M7Q2J5</accession>
<protein>
    <submittedName>
        <fullName evidence="3">Response regulator receiver domain-containing protein</fullName>
    </submittedName>
</protein>
<gene>
    <name evidence="3" type="ORF">SAMN04488057_11340</name>
</gene>
<evidence type="ECO:0000313" key="4">
    <source>
        <dbReference type="Proteomes" id="UP000184513"/>
    </source>
</evidence>
<dbReference type="SMART" id="SM00448">
    <property type="entry name" value="REC"/>
    <property type="match status" value="1"/>
</dbReference>
<dbReference type="SUPFAM" id="SSF52172">
    <property type="entry name" value="CheY-like"/>
    <property type="match status" value="1"/>
</dbReference>
<dbReference type="InterPro" id="IPR001789">
    <property type="entry name" value="Sig_transdc_resp-reg_receiver"/>
</dbReference>
<evidence type="ECO:0000256" key="1">
    <source>
        <dbReference type="PROSITE-ProRule" id="PRU00169"/>
    </source>
</evidence>
<organism evidence="3 4">
    <name type="scientific">Cyclobacterium lianum</name>
    <dbReference type="NCBI Taxonomy" id="388280"/>
    <lineage>
        <taxon>Bacteria</taxon>
        <taxon>Pseudomonadati</taxon>
        <taxon>Bacteroidota</taxon>
        <taxon>Cytophagia</taxon>
        <taxon>Cytophagales</taxon>
        <taxon>Cyclobacteriaceae</taxon>
        <taxon>Cyclobacterium</taxon>
    </lineage>
</organism>